<evidence type="ECO:0000313" key="3">
    <source>
        <dbReference type="Proteomes" id="UP001235712"/>
    </source>
</evidence>
<dbReference type="RefSeq" id="WP_307248414.1">
    <property type="nucleotide sequence ID" value="NZ_JAUSQZ010000001.1"/>
</dbReference>
<keyword evidence="2" id="KW-0238">DNA-binding</keyword>
<evidence type="ECO:0000259" key="1">
    <source>
        <dbReference type="PROSITE" id="PS50995"/>
    </source>
</evidence>
<dbReference type="InterPro" id="IPR000835">
    <property type="entry name" value="HTH_MarR-typ"/>
</dbReference>
<organism evidence="2 3">
    <name type="scientific">Kineosporia succinea</name>
    <dbReference type="NCBI Taxonomy" id="84632"/>
    <lineage>
        <taxon>Bacteria</taxon>
        <taxon>Bacillati</taxon>
        <taxon>Actinomycetota</taxon>
        <taxon>Actinomycetes</taxon>
        <taxon>Kineosporiales</taxon>
        <taxon>Kineosporiaceae</taxon>
        <taxon>Kineosporia</taxon>
    </lineage>
</organism>
<dbReference type="Pfam" id="PF12802">
    <property type="entry name" value="MarR_2"/>
    <property type="match status" value="1"/>
</dbReference>
<keyword evidence="3" id="KW-1185">Reference proteome</keyword>
<dbReference type="Proteomes" id="UP001235712">
    <property type="component" value="Unassembled WGS sequence"/>
</dbReference>
<dbReference type="Gene3D" id="1.10.10.10">
    <property type="entry name" value="Winged helix-like DNA-binding domain superfamily/Winged helix DNA-binding domain"/>
    <property type="match status" value="1"/>
</dbReference>
<sequence>MGTPPSVDSDLARIQESIAWLIRLGEFHRFHRGEAGDGPMLDRTAFLLLSSLTDGATLTMGEIAERLDITPSTATRRVAPLADAGLVRRDRRPDAHRTVFITLTDAGRARVEAVREARVETLRQTFRDWRADELATLASTIDRLTRTLAVELTQDDDFADRHVRPGPDGVTGARQ</sequence>
<dbReference type="CDD" id="cd00090">
    <property type="entry name" value="HTH_ARSR"/>
    <property type="match status" value="1"/>
</dbReference>
<dbReference type="EMBL" id="JAUSQZ010000001">
    <property type="protein sequence ID" value="MDP9829836.1"/>
    <property type="molecule type" value="Genomic_DNA"/>
</dbReference>
<accession>A0ABT9PAW2</accession>
<dbReference type="InterPro" id="IPR011991">
    <property type="entry name" value="ArsR-like_HTH"/>
</dbReference>
<dbReference type="GO" id="GO:0003677">
    <property type="term" value="F:DNA binding"/>
    <property type="evidence" value="ECO:0007669"/>
    <property type="project" value="UniProtKB-KW"/>
</dbReference>
<dbReference type="InterPro" id="IPR039422">
    <property type="entry name" value="MarR/SlyA-like"/>
</dbReference>
<dbReference type="PANTHER" id="PTHR33164">
    <property type="entry name" value="TRANSCRIPTIONAL REGULATOR, MARR FAMILY"/>
    <property type="match status" value="1"/>
</dbReference>
<feature type="domain" description="HTH marR-type" evidence="1">
    <location>
        <begin position="8"/>
        <end position="146"/>
    </location>
</feature>
<dbReference type="SUPFAM" id="SSF46785">
    <property type="entry name" value="Winged helix' DNA-binding domain"/>
    <property type="match status" value="1"/>
</dbReference>
<reference evidence="2 3" key="1">
    <citation type="submission" date="2023-07" db="EMBL/GenBank/DDBJ databases">
        <title>Sequencing the genomes of 1000 actinobacteria strains.</title>
        <authorList>
            <person name="Klenk H.-P."/>
        </authorList>
    </citation>
    <scope>NUCLEOTIDE SEQUENCE [LARGE SCALE GENOMIC DNA]</scope>
    <source>
        <strain evidence="2 3">DSM 44388</strain>
    </source>
</reference>
<evidence type="ECO:0000313" key="2">
    <source>
        <dbReference type="EMBL" id="MDP9829836.1"/>
    </source>
</evidence>
<proteinExistence type="predicted"/>
<comment type="caution">
    <text evidence="2">The sequence shown here is derived from an EMBL/GenBank/DDBJ whole genome shotgun (WGS) entry which is preliminary data.</text>
</comment>
<dbReference type="SMART" id="SM00347">
    <property type="entry name" value="HTH_MARR"/>
    <property type="match status" value="1"/>
</dbReference>
<protein>
    <submittedName>
        <fullName evidence="2">DNA-binding MarR family transcriptional regulator</fullName>
    </submittedName>
</protein>
<dbReference type="PRINTS" id="PR00598">
    <property type="entry name" value="HTHMARR"/>
</dbReference>
<dbReference type="PROSITE" id="PS50995">
    <property type="entry name" value="HTH_MARR_2"/>
    <property type="match status" value="1"/>
</dbReference>
<dbReference type="InterPro" id="IPR036388">
    <property type="entry name" value="WH-like_DNA-bd_sf"/>
</dbReference>
<dbReference type="InterPro" id="IPR036390">
    <property type="entry name" value="WH_DNA-bd_sf"/>
</dbReference>
<dbReference type="PANTHER" id="PTHR33164:SF57">
    <property type="entry name" value="MARR-FAMILY TRANSCRIPTIONAL REGULATOR"/>
    <property type="match status" value="1"/>
</dbReference>
<name>A0ABT9PAW2_9ACTN</name>
<gene>
    <name evidence="2" type="ORF">J2S57_005585</name>
</gene>